<reference evidence="1 2" key="1">
    <citation type="submission" date="2019-02" db="EMBL/GenBank/DDBJ databases">
        <title>Deep-cultivation of Planctomycetes and their phenomic and genomic characterization uncovers novel biology.</title>
        <authorList>
            <person name="Wiegand S."/>
            <person name="Jogler M."/>
            <person name="Boedeker C."/>
            <person name="Pinto D."/>
            <person name="Vollmers J."/>
            <person name="Rivas-Marin E."/>
            <person name="Kohn T."/>
            <person name="Peeters S.H."/>
            <person name="Heuer A."/>
            <person name="Rast P."/>
            <person name="Oberbeckmann S."/>
            <person name="Bunk B."/>
            <person name="Jeske O."/>
            <person name="Meyerdierks A."/>
            <person name="Storesund J.E."/>
            <person name="Kallscheuer N."/>
            <person name="Luecker S."/>
            <person name="Lage O.M."/>
            <person name="Pohl T."/>
            <person name="Merkel B.J."/>
            <person name="Hornburger P."/>
            <person name="Mueller R.-W."/>
            <person name="Bruemmer F."/>
            <person name="Labrenz M."/>
            <person name="Spormann A.M."/>
            <person name="Op den Camp H."/>
            <person name="Overmann J."/>
            <person name="Amann R."/>
            <person name="Jetten M.S.M."/>
            <person name="Mascher T."/>
            <person name="Medema M.H."/>
            <person name="Devos D.P."/>
            <person name="Kaster A.-K."/>
            <person name="Ovreas L."/>
            <person name="Rohde M."/>
            <person name="Galperin M.Y."/>
            <person name="Jogler C."/>
        </authorList>
    </citation>
    <scope>NUCLEOTIDE SEQUENCE [LARGE SCALE GENOMIC DNA]</scope>
    <source>
        <strain evidence="1 2">CA12</strain>
    </source>
</reference>
<sequence length="529" mass="58015">MSSPDPLLALAEKLAGAPAELKETHISRVALAGPPGSGVVLKQCKPVDFGFVDLRTREQRRAALEKEHAVNDRFAPGVYRGGRELPDGEPVLEMLRLDEADTLEAKVKRGDATTADLDAVLDHLLPLFERSDRGPEVAKWGDPAVIRQNLTENLDVLEQAADRFNAVQFARWLRSRQLSHLLAVEAELRVRAAAGYVRDGHGDLRAEHIYLTPQGVRVLDGIAFSDRLRCIDVADEIAFLFTDLLRCDENRPGGGSEWSREIVRRYRERTDDPVSDSVLALYESYRHAVRGKVAALRAFGKAPNEASDLREALARMADARQVYASGEHGWPECVLLFGGCSGSGKSTVAAMVAERLGATHLRSDVIRKRLLKLAPQQAAPQTAYSPAVSERVYRELGEQVQNCVDWRQHVVADATFLRTETRANVVDAVAAMEVRTPSVLFVWCECDDAVAERRIAERAAAGGDASDATVEVRRKQVAETEPPTEAEFADQPSAALLRLDTDAPVETLAERVIDALRDLVRVAGSGGVQ</sequence>
<dbReference type="InterPro" id="IPR052732">
    <property type="entry name" value="Cell-binding_unc_protein"/>
</dbReference>
<dbReference type="RefSeq" id="WP_145360035.1">
    <property type="nucleotide sequence ID" value="NZ_CP036265.1"/>
</dbReference>
<proteinExistence type="predicted"/>
<dbReference type="AlphaFoldDB" id="A0A517PCP0"/>
<dbReference type="OrthoDB" id="9810277at2"/>
<evidence type="ECO:0000313" key="1">
    <source>
        <dbReference type="EMBL" id="QDT17135.1"/>
    </source>
</evidence>
<dbReference type="SUPFAM" id="SSF52540">
    <property type="entry name" value="P-loop containing nucleoside triphosphate hydrolases"/>
    <property type="match status" value="1"/>
</dbReference>
<dbReference type="InterPro" id="IPR011009">
    <property type="entry name" value="Kinase-like_dom_sf"/>
</dbReference>
<accession>A0A517PCP0</accession>
<dbReference type="EMBL" id="CP036265">
    <property type="protein sequence ID" value="QDT17135.1"/>
    <property type="molecule type" value="Genomic_DNA"/>
</dbReference>
<keyword evidence="2" id="KW-1185">Reference proteome</keyword>
<dbReference type="InterPro" id="IPR027417">
    <property type="entry name" value="P-loop_NTPase"/>
</dbReference>
<dbReference type="Gene3D" id="3.40.50.300">
    <property type="entry name" value="P-loop containing nucleotide triphosphate hydrolases"/>
    <property type="match status" value="1"/>
</dbReference>
<dbReference type="PANTHER" id="PTHR43883:SF1">
    <property type="entry name" value="GLUCONOKINASE"/>
    <property type="match status" value="1"/>
</dbReference>
<dbReference type="Pfam" id="PF13671">
    <property type="entry name" value="AAA_33"/>
    <property type="match status" value="1"/>
</dbReference>
<dbReference type="SUPFAM" id="SSF56112">
    <property type="entry name" value="Protein kinase-like (PK-like)"/>
    <property type="match status" value="1"/>
</dbReference>
<organism evidence="1 2">
    <name type="scientific">Alienimonas californiensis</name>
    <dbReference type="NCBI Taxonomy" id="2527989"/>
    <lineage>
        <taxon>Bacteria</taxon>
        <taxon>Pseudomonadati</taxon>
        <taxon>Planctomycetota</taxon>
        <taxon>Planctomycetia</taxon>
        <taxon>Planctomycetales</taxon>
        <taxon>Planctomycetaceae</taxon>
        <taxon>Alienimonas</taxon>
    </lineage>
</organism>
<dbReference type="KEGG" id="acaf:CA12_32470"/>
<dbReference type="Proteomes" id="UP000318741">
    <property type="component" value="Chromosome"/>
</dbReference>
<dbReference type="PANTHER" id="PTHR43883">
    <property type="entry name" value="SLR0207 PROTEIN"/>
    <property type="match status" value="1"/>
</dbReference>
<evidence type="ECO:0000313" key="2">
    <source>
        <dbReference type="Proteomes" id="UP000318741"/>
    </source>
</evidence>
<protein>
    <submittedName>
        <fullName evidence="1">Zeta toxin</fullName>
    </submittedName>
</protein>
<name>A0A517PCP0_9PLAN</name>
<gene>
    <name evidence="1" type="ORF">CA12_32470</name>
</gene>